<evidence type="ECO:0000256" key="1">
    <source>
        <dbReference type="SAM" id="MobiDB-lite"/>
    </source>
</evidence>
<sequence>MLFSLDARPQAIAPLWCQAVAPGNMPTVSATNHHISLWLPKFSSELTVRTQTGRTGPMVQVQFQFSPAVGSAVQFSPLEFSPHYSIHLLSTHPSTLVSLFLLFFRIAPPSDEDVGWCRPVRYVTGCARDGFARLGLGRYKGGPLKREAHSVRGHLPHQQKRVGGGLSSSLDSRNAGSHHHTTSLTNKSEPEVDSSLSTAMTMLPGPTSVSLPLLYANVIHTGQHTTSIWSPQYVARTGSLKFSPVPVRFWQIFDGSVLSSQKLLENRTEPNFGNPTTVALLVVVS</sequence>
<gene>
    <name evidence="2" type="ORF">CPB84DRAFT_1755382</name>
</gene>
<protein>
    <submittedName>
        <fullName evidence="2">Uncharacterized protein</fullName>
    </submittedName>
</protein>
<evidence type="ECO:0000313" key="3">
    <source>
        <dbReference type="Proteomes" id="UP000724874"/>
    </source>
</evidence>
<evidence type="ECO:0000313" key="2">
    <source>
        <dbReference type="EMBL" id="KAF8869146.1"/>
    </source>
</evidence>
<organism evidence="2 3">
    <name type="scientific">Gymnopilus junonius</name>
    <name type="common">Spectacular rustgill mushroom</name>
    <name type="synonym">Gymnopilus spectabilis subsp. junonius</name>
    <dbReference type="NCBI Taxonomy" id="109634"/>
    <lineage>
        <taxon>Eukaryota</taxon>
        <taxon>Fungi</taxon>
        <taxon>Dikarya</taxon>
        <taxon>Basidiomycota</taxon>
        <taxon>Agaricomycotina</taxon>
        <taxon>Agaricomycetes</taxon>
        <taxon>Agaricomycetidae</taxon>
        <taxon>Agaricales</taxon>
        <taxon>Agaricineae</taxon>
        <taxon>Hymenogastraceae</taxon>
        <taxon>Gymnopilus</taxon>
    </lineage>
</organism>
<feature type="compositionally biased region" description="Basic residues" evidence="1">
    <location>
        <begin position="151"/>
        <end position="160"/>
    </location>
</feature>
<reference evidence="2" key="1">
    <citation type="submission" date="2020-11" db="EMBL/GenBank/DDBJ databases">
        <authorList>
            <consortium name="DOE Joint Genome Institute"/>
            <person name="Ahrendt S."/>
            <person name="Riley R."/>
            <person name="Andreopoulos W."/>
            <person name="LaButti K."/>
            <person name="Pangilinan J."/>
            <person name="Ruiz-duenas F.J."/>
            <person name="Barrasa J.M."/>
            <person name="Sanchez-Garcia M."/>
            <person name="Camarero S."/>
            <person name="Miyauchi S."/>
            <person name="Serrano A."/>
            <person name="Linde D."/>
            <person name="Babiker R."/>
            <person name="Drula E."/>
            <person name="Ayuso-Fernandez I."/>
            <person name="Pacheco R."/>
            <person name="Padilla G."/>
            <person name="Ferreira P."/>
            <person name="Barriuso J."/>
            <person name="Kellner H."/>
            <person name="Castanera R."/>
            <person name="Alfaro M."/>
            <person name="Ramirez L."/>
            <person name="Pisabarro A.G."/>
            <person name="Kuo A."/>
            <person name="Tritt A."/>
            <person name="Lipzen A."/>
            <person name="He G."/>
            <person name="Yan M."/>
            <person name="Ng V."/>
            <person name="Cullen D."/>
            <person name="Martin F."/>
            <person name="Rosso M.-N."/>
            <person name="Henrissat B."/>
            <person name="Hibbett D."/>
            <person name="Martinez A.T."/>
            <person name="Grigoriev I.V."/>
        </authorList>
    </citation>
    <scope>NUCLEOTIDE SEQUENCE</scope>
    <source>
        <strain evidence="2">AH 44721</strain>
    </source>
</reference>
<name>A0A9P5N7U3_GYMJU</name>
<dbReference type="EMBL" id="JADNYJ010000485">
    <property type="protein sequence ID" value="KAF8869146.1"/>
    <property type="molecule type" value="Genomic_DNA"/>
</dbReference>
<comment type="caution">
    <text evidence="2">The sequence shown here is derived from an EMBL/GenBank/DDBJ whole genome shotgun (WGS) entry which is preliminary data.</text>
</comment>
<keyword evidence="3" id="KW-1185">Reference proteome</keyword>
<feature type="region of interest" description="Disordered" evidence="1">
    <location>
        <begin position="147"/>
        <end position="194"/>
    </location>
</feature>
<accession>A0A9P5N7U3</accession>
<dbReference type="AlphaFoldDB" id="A0A9P5N7U3"/>
<dbReference type="Proteomes" id="UP000724874">
    <property type="component" value="Unassembled WGS sequence"/>
</dbReference>
<proteinExistence type="predicted"/>